<evidence type="ECO:0000313" key="1">
    <source>
        <dbReference type="EMBL" id="JAH04870.1"/>
    </source>
</evidence>
<sequence>MSSLIYSNSFTLKKVPAATLEELPTRPQSTAMKRTKNVKLHFPLMPTYPGFCSTSMAVKNLAIEK</sequence>
<name>A0A0E9PLB9_ANGAN</name>
<dbReference type="EMBL" id="GBXM01103707">
    <property type="protein sequence ID" value="JAH04870.1"/>
    <property type="molecule type" value="Transcribed_RNA"/>
</dbReference>
<reference evidence="1" key="1">
    <citation type="submission" date="2014-11" db="EMBL/GenBank/DDBJ databases">
        <authorList>
            <person name="Amaro Gonzalez C."/>
        </authorList>
    </citation>
    <scope>NUCLEOTIDE SEQUENCE</scope>
</reference>
<accession>A0A0E9PLB9</accession>
<dbReference type="AlphaFoldDB" id="A0A0E9PLB9"/>
<protein>
    <submittedName>
        <fullName evidence="1">Uncharacterized protein</fullName>
    </submittedName>
</protein>
<proteinExistence type="predicted"/>
<organism evidence="1">
    <name type="scientific">Anguilla anguilla</name>
    <name type="common">European freshwater eel</name>
    <name type="synonym">Muraena anguilla</name>
    <dbReference type="NCBI Taxonomy" id="7936"/>
    <lineage>
        <taxon>Eukaryota</taxon>
        <taxon>Metazoa</taxon>
        <taxon>Chordata</taxon>
        <taxon>Craniata</taxon>
        <taxon>Vertebrata</taxon>
        <taxon>Euteleostomi</taxon>
        <taxon>Actinopterygii</taxon>
        <taxon>Neopterygii</taxon>
        <taxon>Teleostei</taxon>
        <taxon>Anguilliformes</taxon>
        <taxon>Anguillidae</taxon>
        <taxon>Anguilla</taxon>
    </lineage>
</organism>
<reference evidence="1" key="2">
    <citation type="journal article" date="2015" name="Fish Shellfish Immunol.">
        <title>Early steps in the European eel (Anguilla anguilla)-Vibrio vulnificus interaction in the gills: Role of the RtxA13 toxin.</title>
        <authorList>
            <person name="Callol A."/>
            <person name="Pajuelo D."/>
            <person name="Ebbesson L."/>
            <person name="Teles M."/>
            <person name="MacKenzie S."/>
            <person name="Amaro C."/>
        </authorList>
    </citation>
    <scope>NUCLEOTIDE SEQUENCE</scope>
</reference>